<name>A0AAW9SF74_9BACT</name>
<dbReference type="Proteomes" id="UP001403385">
    <property type="component" value="Unassembled WGS sequence"/>
</dbReference>
<evidence type="ECO:0000256" key="1">
    <source>
        <dbReference type="ARBA" id="ARBA00001933"/>
    </source>
</evidence>
<dbReference type="InterPro" id="IPR015424">
    <property type="entry name" value="PyrdxlP-dep_Trfase"/>
</dbReference>
<proteinExistence type="inferred from homology"/>
<comment type="similarity">
    <text evidence="4">Belongs to the group II decarboxylase family. Sphingosine-1-phosphate lyase subfamily.</text>
</comment>
<dbReference type="PANTHER" id="PTHR42735">
    <property type="match status" value="1"/>
</dbReference>
<dbReference type="InterPro" id="IPR015422">
    <property type="entry name" value="PyrdxlP-dep_Trfase_small"/>
</dbReference>
<comment type="cofactor">
    <cofactor evidence="1 5 6">
        <name>pyridoxal 5'-phosphate</name>
        <dbReference type="ChEBI" id="CHEBI:597326"/>
    </cofactor>
</comment>
<dbReference type="RefSeq" id="WP_346822157.1">
    <property type="nucleotide sequence ID" value="NZ_JBDKWZ010000008.1"/>
</dbReference>
<dbReference type="GO" id="GO:0030170">
    <property type="term" value="F:pyridoxal phosphate binding"/>
    <property type="evidence" value="ECO:0007669"/>
    <property type="project" value="InterPro"/>
</dbReference>
<comment type="caution">
    <text evidence="7">The sequence shown here is derived from an EMBL/GenBank/DDBJ whole genome shotgun (WGS) entry which is preliminary data.</text>
</comment>
<dbReference type="InterPro" id="IPR050477">
    <property type="entry name" value="GrpII_AminoAcid_Decarb"/>
</dbReference>
<dbReference type="InterPro" id="IPR015421">
    <property type="entry name" value="PyrdxlP-dep_Trfase_major"/>
</dbReference>
<gene>
    <name evidence="7" type="ORF">AAG747_15765</name>
</gene>
<evidence type="ECO:0000256" key="4">
    <source>
        <dbReference type="ARBA" id="ARBA00038302"/>
    </source>
</evidence>
<organism evidence="7 8">
    <name type="scientific">Rapidithrix thailandica</name>
    <dbReference type="NCBI Taxonomy" id="413964"/>
    <lineage>
        <taxon>Bacteria</taxon>
        <taxon>Pseudomonadati</taxon>
        <taxon>Bacteroidota</taxon>
        <taxon>Cytophagia</taxon>
        <taxon>Cytophagales</taxon>
        <taxon>Flammeovirgaceae</taxon>
        <taxon>Rapidithrix</taxon>
    </lineage>
</organism>
<dbReference type="Gene3D" id="3.90.1150.10">
    <property type="entry name" value="Aspartate Aminotransferase, domain 1"/>
    <property type="match status" value="1"/>
</dbReference>
<dbReference type="EMBL" id="JBDKWZ010000008">
    <property type="protein sequence ID" value="MEN7549381.1"/>
    <property type="molecule type" value="Genomic_DNA"/>
</dbReference>
<evidence type="ECO:0000313" key="7">
    <source>
        <dbReference type="EMBL" id="MEN7549381.1"/>
    </source>
</evidence>
<dbReference type="SUPFAM" id="SSF53383">
    <property type="entry name" value="PLP-dependent transferases"/>
    <property type="match status" value="1"/>
</dbReference>
<evidence type="ECO:0000256" key="6">
    <source>
        <dbReference type="RuleBase" id="RU000382"/>
    </source>
</evidence>
<dbReference type="InterPro" id="IPR002129">
    <property type="entry name" value="PyrdxlP-dep_de-COase"/>
</dbReference>
<dbReference type="Gene3D" id="3.40.640.10">
    <property type="entry name" value="Type I PLP-dependent aspartate aminotransferase-like (Major domain)"/>
    <property type="match status" value="1"/>
</dbReference>
<keyword evidence="8" id="KW-1185">Reference proteome</keyword>
<dbReference type="GO" id="GO:0019752">
    <property type="term" value="P:carboxylic acid metabolic process"/>
    <property type="evidence" value="ECO:0007669"/>
    <property type="project" value="InterPro"/>
</dbReference>
<accession>A0AAW9SF74</accession>
<sequence length="411" mass="46235">MKYWRKLTHKQICDRVFGALDKNVNFRTQGGIGVPASYLDTNVFYDNASFLKDAPFLKTLIENPNHIGCHTLGDSEAFFAGTQEIEKELIKLCAEDLLKGEPGAQDGYVATGGTEANIQAAWIYRNFFMKEYGAKISEIGILSSEDSHYSVPKGANLLNIKWYQAEVDFATRQLNKQALQSLLEGAKANGVKYMIVVANMATTMFGSVDNLDIYVEALEAAGLSYKIHVDGAFGGFIYPVSNPNNPLSFQNKHITSFTMDAHKMAQAPYGTGIFLIRKDYIHYVYTQEAQYVSGLDITLCGSRSGANAVSVWMILMTYGPFGWLEKINKLLYRTSWLCEKLDELGITYYRDPYMNIVTILSEQVPDEIAHEFGLVPDSHSEQKQWYKVVIMDHVELDALDNFTQTMARINK</sequence>
<protein>
    <submittedName>
        <fullName evidence="7">Pyridoxal-dependent decarboxylase</fullName>
    </submittedName>
</protein>
<reference evidence="7 8" key="1">
    <citation type="submission" date="2024-04" db="EMBL/GenBank/DDBJ databases">
        <title>Novel genus in family Flammeovirgaceae.</title>
        <authorList>
            <person name="Nguyen T.H."/>
            <person name="Vuong T.Q."/>
            <person name="Le H."/>
            <person name="Kim S.-G."/>
        </authorList>
    </citation>
    <scope>NUCLEOTIDE SEQUENCE [LARGE SCALE GENOMIC DNA]</scope>
    <source>
        <strain evidence="7 8">JCM 23209</strain>
    </source>
</reference>
<keyword evidence="2 5" id="KW-0663">Pyridoxal phosphate</keyword>
<evidence type="ECO:0000256" key="3">
    <source>
        <dbReference type="ARBA" id="ARBA00023239"/>
    </source>
</evidence>
<evidence type="ECO:0000256" key="5">
    <source>
        <dbReference type="PIRSR" id="PIRSR602129-50"/>
    </source>
</evidence>
<keyword evidence="3 6" id="KW-0456">Lyase</keyword>
<dbReference type="Pfam" id="PF00282">
    <property type="entry name" value="Pyridoxal_deC"/>
    <property type="match status" value="1"/>
</dbReference>
<feature type="modified residue" description="N6-(pyridoxal phosphate)lysine" evidence="5">
    <location>
        <position position="263"/>
    </location>
</feature>
<dbReference type="GO" id="GO:0016830">
    <property type="term" value="F:carbon-carbon lyase activity"/>
    <property type="evidence" value="ECO:0007669"/>
    <property type="project" value="InterPro"/>
</dbReference>
<dbReference type="AlphaFoldDB" id="A0AAW9SF74"/>
<dbReference type="PANTHER" id="PTHR42735:SF6">
    <property type="entry name" value="SPHINGOSINE-1-PHOSPHATE LYASE 1"/>
    <property type="match status" value="1"/>
</dbReference>
<evidence type="ECO:0000313" key="8">
    <source>
        <dbReference type="Proteomes" id="UP001403385"/>
    </source>
</evidence>
<evidence type="ECO:0000256" key="2">
    <source>
        <dbReference type="ARBA" id="ARBA00022898"/>
    </source>
</evidence>